<dbReference type="InterPro" id="IPR013216">
    <property type="entry name" value="Methyltransf_11"/>
</dbReference>
<accession>A0ABQ2CP57</accession>
<keyword evidence="1 3" id="KW-0489">Methyltransferase</keyword>
<dbReference type="InterPro" id="IPR029063">
    <property type="entry name" value="SAM-dependent_MTases_sf"/>
</dbReference>
<dbReference type="Pfam" id="PF08241">
    <property type="entry name" value="Methyltransf_11"/>
    <property type="match status" value="1"/>
</dbReference>
<keyword evidence="1" id="KW-0808">Transferase</keyword>
<keyword evidence="4" id="KW-1185">Reference proteome</keyword>
<comment type="caution">
    <text evidence="1">Lacks conserved residue(s) required for the propagation of feature annotation.</text>
</comment>
<dbReference type="CDD" id="cd02440">
    <property type="entry name" value="AdoMet_MTases"/>
    <property type="match status" value="1"/>
</dbReference>
<evidence type="ECO:0000313" key="4">
    <source>
        <dbReference type="Proteomes" id="UP000633263"/>
    </source>
</evidence>
<dbReference type="GO" id="GO:0032259">
    <property type="term" value="P:methylation"/>
    <property type="evidence" value="ECO:0007669"/>
    <property type="project" value="UniProtKB-KW"/>
</dbReference>
<evidence type="ECO:0000259" key="2">
    <source>
        <dbReference type="Pfam" id="PF08241"/>
    </source>
</evidence>
<dbReference type="EC" id="2.1.1.-" evidence="1"/>
<protein>
    <recommendedName>
        <fullName evidence="1">tRNA 5-carboxymethoxyuridine methyltransferase</fullName>
        <ecNumber evidence="1">2.1.1.-</ecNumber>
    </recommendedName>
    <alternativeName>
        <fullName evidence="1">cmo5U methyltransferase</fullName>
    </alternativeName>
</protein>
<feature type="binding site" evidence="1">
    <location>
        <position position="99"/>
    </location>
    <ligand>
        <name>S-adenosyl-L-methionine</name>
        <dbReference type="ChEBI" id="CHEBI:59789"/>
    </ligand>
</feature>
<comment type="function">
    <text evidence="1">Catalyzes the methylation of 5-carboxymethoxyuridine (cmo5U) to form 5-methoxycarbonylmethoxyuridine (mcmo5U) at position 34 in tRNAs.</text>
</comment>
<dbReference type="SUPFAM" id="SSF53335">
    <property type="entry name" value="S-adenosyl-L-methionine-dependent methyltransferases"/>
    <property type="match status" value="1"/>
</dbReference>
<gene>
    <name evidence="1 3" type="primary">cmoM</name>
    <name evidence="3" type="ORF">GCM10009083_15320</name>
</gene>
<organism evidence="3 4">
    <name type="scientific">Halopseudomonas pertucinogena</name>
    <dbReference type="NCBI Taxonomy" id="86175"/>
    <lineage>
        <taxon>Bacteria</taxon>
        <taxon>Pseudomonadati</taxon>
        <taxon>Pseudomonadota</taxon>
        <taxon>Gammaproteobacteria</taxon>
        <taxon>Pseudomonadales</taxon>
        <taxon>Pseudomonadaceae</taxon>
        <taxon>Halopseudomonas</taxon>
    </lineage>
</organism>
<reference evidence="4" key="1">
    <citation type="journal article" date="2019" name="Int. J. Syst. Evol. Microbiol.">
        <title>The Global Catalogue of Microorganisms (GCM) 10K type strain sequencing project: providing services to taxonomists for standard genome sequencing and annotation.</title>
        <authorList>
            <consortium name="The Broad Institute Genomics Platform"/>
            <consortium name="The Broad Institute Genome Sequencing Center for Infectious Disease"/>
            <person name="Wu L."/>
            <person name="Ma J."/>
        </authorList>
    </citation>
    <scope>NUCLEOTIDE SEQUENCE [LARGE SCALE GENOMIC DNA]</scope>
    <source>
        <strain evidence="4">JCM 11590</strain>
    </source>
</reference>
<evidence type="ECO:0000256" key="1">
    <source>
        <dbReference type="HAMAP-Rule" id="MF_02057"/>
    </source>
</evidence>
<comment type="similarity">
    <text evidence="1">Belongs to the class I-like SAM-binding methyltransferase superfamily. CmoM family.</text>
</comment>
<comment type="catalytic activity">
    <reaction evidence="1">
        <text>5-carboxymethoxyuridine(34) in tRNA + S-adenosyl-L-methionine = 5-methoxycarbonylmethoxyuridine(34) in tRNA + S-adenosyl-L-homocysteine</text>
        <dbReference type="Rhea" id="RHEA:54080"/>
        <dbReference type="Rhea" id="RHEA-COMP:13383"/>
        <dbReference type="Rhea" id="RHEA-COMP:13781"/>
        <dbReference type="ChEBI" id="CHEBI:57856"/>
        <dbReference type="ChEBI" id="CHEBI:59789"/>
        <dbReference type="ChEBI" id="CHEBI:136879"/>
        <dbReference type="ChEBI" id="CHEBI:138053"/>
    </reaction>
</comment>
<name>A0ABQ2CP57_9GAMM</name>
<feature type="binding site" evidence="1">
    <location>
        <position position="146"/>
    </location>
    <ligand>
        <name>S-adenosyl-L-methionine</name>
        <dbReference type="ChEBI" id="CHEBI:59789"/>
    </ligand>
</feature>
<dbReference type="EMBL" id="BMNN01000002">
    <property type="protein sequence ID" value="GGI99506.1"/>
    <property type="molecule type" value="Genomic_DNA"/>
</dbReference>
<comment type="caution">
    <text evidence="3">The sequence shown here is derived from an EMBL/GenBank/DDBJ whole genome shotgun (WGS) entry which is preliminary data.</text>
</comment>
<dbReference type="InterPro" id="IPR033664">
    <property type="entry name" value="Cmo5U_methylTrfase"/>
</dbReference>
<feature type="binding site" evidence="1">
    <location>
        <begin position="78"/>
        <end position="79"/>
    </location>
    <ligand>
        <name>S-adenosyl-L-methionine</name>
        <dbReference type="ChEBI" id="CHEBI:59789"/>
    </ligand>
</feature>
<dbReference type="Gene3D" id="3.40.50.150">
    <property type="entry name" value="Vaccinia Virus protein VP39"/>
    <property type="match status" value="1"/>
</dbReference>
<evidence type="ECO:0000313" key="3">
    <source>
        <dbReference type="EMBL" id="GGI99506.1"/>
    </source>
</evidence>
<proteinExistence type="inferred from homology"/>
<dbReference type="GO" id="GO:0008168">
    <property type="term" value="F:methyltransferase activity"/>
    <property type="evidence" value="ECO:0007669"/>
    <property type="project" value="UniProtKB-KW"/>
</dbReference>
<dbReference type="PANTHER" id="PTHR43861">
    <property type="entry name" value="TRANS-ACONITATE 2-METHYLTRANSFERASE-RELATED"/>
    <property type="match status" value="1"/>
</dbReference>
<sequence>MSGHENVDRIALVYSAPRKTREQAVTDRYFDQLGSHFARKIYSSPKGAIRLAVLTRDLQVWIPEIGRQDSPLRVLDVGAGLGHISEWLLNRGHHLTVSEPSSEMLAAARSRLDEVPLRPRQTLSYLPLPLQELPAHTGQHDLVICHAVLEWLADPAAALVHLRQLVSPGGAVSLAFYNRDALIYKNLIKGQFRKLQRNQLAGEGKRSLTPQQPLDPRQVRQWMGEAGFDCVHQTGVRVFHDYMPEPFRSEADEQQVIEQELHYSTHPAYLHLGRYLHCWLRPGR</sequence>
<keyword evidence="1" id="KW-0949">S-adenosyl-L-methionine</keyword>
<feature type="binding site" evidence="1">
    <location>
        <position position="50"/>
    </location>
    <ligand>
        <name>S-adenosyl-L-methionine</name>
        <dbReference type="ChEBI" id="CHEBI:59789"/>
    </ligand>
</feature>
<feature type="domain" description="Methyltransferase type 11" evidence="2">
    <location>
        <begin position="75"/>
        <end position="172"/>
    </location>
</feature>
<keyword evidence="1" id="KW-0819">tRNA processing</keyword>
<dbReference type="HAMAP" id="MF_02057">
    <property type="entry name" value="tRNA_methyltr_CmoM"/>
    <property type="match status" value="1"/>
</dbReference>
<dbReference type="Proteomes" id="UP000633263">
    <property type="component" value="Unassembled WGS sequence"/>
</dbReference>